<comment type="caution">
    <text evidence="1">The sequence shown here is derived from an EMBL/GenBank/DDBJ whole genome shotgun (WGS) entry which is preliminary data.</text>
</comment>
<gene>
    <name evidence="1" type="ORF">GOB93_08695</name>
</gene>
<keyword evidence="2" id="KW-1185">Reference proteome</keyword>
<proteinExistence type="predicted"/>
<evidence type="ECO:0000313" key="1">
    <source>
        <dbReference type="EMBL" id="NHN84719.1"/>
    </source>
</evidence>
<organism evidence="1 2">
    <name type="scientific">Acetobacter musti</name>
    <dbReference type="NCBI Taxonomy" id="864732"/>
    <lineage>
        <taxon>Bacteria</taxon>
        <taxon>Pseudomonadati</taxon>
        <taxon>Pseudomonadota</taxon>
        <taxon>Alphaproteobacteria</taxon>
        <taxon>Acetobacterales</taxon>
        <taxon>Acetobacteraceae</taxon>
        <taxon>Acetobacter</taxon>
    </lineage>
</organism>
<accession>A0ABX0JNV1</accession>
<sequence length="215" mass="25200">MTCDRLHPDDWEKFIVVADDAFDDDVPKALVDVALYDYSFGHARLSLSKLEDIQRYFPDSEDALLYRVKLTKLLDAGRFSHNGKARLIINCNLRDMFEYEWMNHILGPLDSFESADPGSVSGENLVIIDQHIRGPHKVNFYKKLYENYNNIALIHLSDETFEDDHNCYRWCSNVWRNLWSPVLASEKKVSFFPLGYKSGYFRDQEPKNSLDRKYT</sequence>
<reference evidence="1 2" key="1">
    <citation type="journal article" date="2020" name="Int. J. Syst. Evol. Microbiol.">
        <title>Novel acetic acid bacteria from cider fermentations: Acetobacter conturbans sp. nov. and Acetobacter fallax sp. nov.</title>
        <authorList>
            <person name="Sombolestani A.S."/>
            <person name="Cleenwerck I."/>
            <person name="Cnockaert M."/>
            <person name="Borremans W."/>
            <person name="Wieme A.D."/>
            <person name="De Vuyst L."/>
            <person name="Vandamme P."/>
        </authorList>
    </citation>
    <scope>NUCLEOTIDE SEQUENCE [LARGE SCALE GENOMIC DNA]</scope>
    <source>
        <strain evidence="1 2">LMG 30640</strain>
    </source>
</reference>
<dbReference type="EMBL" id="WOTB01000009">
    <property type="protein sequence ID" value="NHN84719.1"/>
    <property type="molecule type" value="Genomic_DNA"/>
</dbReference>
<dbReference type="Proteomes" id="UP000635278">
    <property type="component" value="Unassembled WGS sequence"/>
</dbReference>
<name>A0ABX0JNV1_9PROT</name>
<evidence type="ECO:0000313" key="2">
    <source>
        <dbReference type="Proteomes" id="UP000635278"/>
    </source>
</evidence>
<protein>
    <submittedName>
        <fullName evidence="1">Uncharacterized protein</fullName>
    </submittedName>
</protein>
<dbReference type="RefSeq" id="WP_173583105.1">
    <property type="nucleotide sequence ID" value="NZ_WOTB01000009.1"/>
</dbReference>